<accession>A0A1S2XL89</accession>
<dbReference type="GO" id="GO:0003700">
    <property type="term" value="F:DNA-binding transcription factor activity"/>
    <property type="evidence" value="ECO:0007669"/>
    <property type="project" value="InterPro"/>
</dbReference>
<keyword evidence="2" id="KW-0805">Transcription regulation</keyword>
<dbReference type="OrthoDB" id="1938645at2759"/>
<dbReference type="RefSeq" id="XP_004491058.1">
    <property type="nucleotide sequence ID" value="XM_004491001.2"/>
</dbReference>
<dbReference type="eggNOG" id="ENOG502QT85">
    <property type="taxonomic scope" value="Eukaryota"/>
</dbReference>
<evidence type="ECO:0000313" key="9">
    <source>
        <dbReference type="Proteomes" id="UP000087171"/>
    </source>
</evidence>
<sequence>MDTSSTPLPPPSHHHEFHTVQETKPTAVVTTTPSETSNNSSSSNNSNSNKQQQQHRKCKGKGGPDNNKFRYRGVRQRSWGKWVAEIREPRKRTRKWLGTFSTAEDAARAYDRAALILYGSRAQLNLQPSSSSSHSSSHNSSSSSSSSSRNSSSSSNTLRPLLPRPSSFSFSNSSHLPLLFNSSSNAFLPYAAYSFNTFHQPFIQNSNTNLLQHSDKLVQLQQHRDQDQDQDKESEHACGSIRTTTSYQNRSVEQEQQHAGYYDVCNNQEEVIQNQNCKVEGGNVSSNQSNIDGTVDLDQMGGGNIGSPSMWPLTSEEDYTTTLWDYNDPFFFDF</sequence>
<feature type="domain" description="AP2/ERF" evidence="8">
    <location>
        <begin position="70"/>
        <end position="127"/>
    </location>
</feature>
<evidence type="ECO:0000259" key="8">
    <source>
        <dbReference type="PROSITE" id="PS51032"/>
    </source>
</evidence>
<comment type="similarity">
    <text evidence="6">Belongs to the AP2/ERF transcription factor family. ERF subfamily.</text>
</comment>
<evidence type="ECO:0000256" key="5">
    <source>
        <dbReference type="ARBA" id="ARBA00023242"/>
    </source>
</evidence>
<dbReference type="Proteomes" id="UP000087171">
    <property type="component" value="Chromosome Ca2"/>
</dbReference>
<dbReference type="AlphaFoldDB" id="A0A1S2XL89"/>
<dbReference type="GO" id="GO:0000976">
    <property type="term" value="F:transcription cis-regulatory region binding"/>
    <property type="evidence" value="ECO:0007669"/>
    <property type="project" value="TreeGrafter"/>
</dbReference>
<dbReference type="STRING" id="3827.A0A1S2XL89"/>
<feature type="compositionally biased region" description="Basic and acidic residues" evidence="7">
    <location>
        <begin position="222"/>
        <end position="236"/>
    </location>
</feature>
<evidence type="ECO:0000256" key="7">
    <source>
        <dbReference type="SAM" id="MobiDB-lite"/>
    </source>
</evidence>
<name>A0A1S2XL89_CICAR</name>
<dbReference type="PANTHER" id="PTHR31241">
    <property type="entry name" value="DEHYDRATION-RESPONSIVE ELEMENT-BINDING PROTEIN 2C"/>
    <property type="match status" value="1"/>
</dbReference>
<evidence type="ECO:0000256" key="1">
    <source>
        <dbReference type="ARBA" id="ARBA00004123"/>
    </source>
</evidence>
<feature type="compositionally biased region" description="Polar residues" evidence="7">
    <location>
        <begin position="22"/>
        <end position="36"/>
    </location>
</feature>
<feature type="compositionally biased region" description="Low complexity" evidence="7">
    <location>
        <begin position="37"/>
        <end position="49"/>
    </location>
</feature>
<dbReference type="KEGG" id="cam:101499450"/>
<keyword evidence="5" id="KW-0539">Nucleus</keyword>
<dbReference type="Gene3D" id="3.30.730.10">
    <property type="entry name" value="AP2/ERF domain"/>
    <property type="match status" value="1"/>
</dbReference>
<dbReference type="FunFam" id="3.30.730.10:FF:000001">
    <property type="entry name" value="Ethylene-responsive transcription factor 2"/>
    <property type="match status" value="1"/>
</dbReference>
<dbReference type="SUPFAM" id="SSF54171">
    <property type="entry name" value="DNA-binding domain"/>
    <property type="match status" value="1"/>
</dbReference>
<proteinExistence type="inferred from homology"/>
<dbReference type="PaxDb" id="3827-XP_004491058.1"/>
<reference evidence="9" key="1">
    <citation type="journal article" date="2013" name="Nat. Biotechnol.">
        <title>Draft genome sequence of chickpea (Cicer arietinum) provides a resource for trait improvement.</title>
        <authorList>
            <person name="Varshney R.K."/>
            <person name="Song C."/>
            <person name="Saxena R.K."/>
            <person name="Azam S."/>
            <person name="Yu S."/>
            <person name="Sharpe A.G."/>
            <person name="Cannon S."/>
            <person name="Baek J."/>
            <person name="Rosen B.D."/>
            <person name="Tar'an B."/>
            <person name="Millan T."/>
            <person name="Zhang X."/>
            <person name="Ramsay L.D."/>
            <person name="Iwata A."/>
            <person name="Wang Y."/>
            <person name="Nelson W."/>
            <person name="Farmer A.D."/>
            <person name="Gaur P.M."/>
            <person name="Soderlund C."/>
            <person name="Penmetsa R.V."/>
            <person name="Xu C."/>
            <person name="Bharti A.K."/>
            <person name="He W."/>
            <person name="Winter P."/>
            <person name="Zhao S."/>
            <person name="Hane J.K."/>
            <person name="Carrasquilla-Garcia N."/>
            <person name="Condie J.A."/>
            <person name="Upadhyaya H.D."/>
            <person name="Luo M.C."/>
            <person name="Thudi M."/>
            <person name="Gowda C.L."/>
            <person name="Singh N.P."/>
            <person name="Lichtenzveig J."/>
            <person name="Gali K.K."/>
            <person name="Rubio J."/>
            <person name="Nadarajan N."/>
            <person name="Dolezel J."/>
            <person name="Bansal K.C."/>
            <person name="Xu X."/>
            <person name="Edwards D."/>
            <person name="Zhang G."/>
            <person name="Kahl G."/>
            <person name="Gil J."/>
            <person name="Singh K.B."/>
            <person name="Datta S.K."/>
            <person name="Jackson S.A."/>
            <person name="Wang J."/>
            <person name="Cook D.R."/>
        </authorList>
    </citation>
    <scope>NUCLEOTIDE SEQUENCE [LARGE SCALE GENOMIC DNA]</scope>
    <source>
        <strain evidence="9">cv. CDC Frontier</strain>
    </source>
</reference>
<reference evidence="10" key="2">
    <citation type="submission" date="2025-08" db="UniProtKB">
        <authorList>
            <consortium name="RefSeq"/>
        </authorList>
    </citation>
    <scope>IDENTIFICATION</scope>
    <source>
        <tissue evidence="10">Etiolated seedlings</tissue>
    </source>
</reference>
<gene>
    <name evidence="10" type="primary">LOC101499450</name>
</gene>
<protein>
    <submittedName>
        <fullName evidence="10">Ethylene-responsive transcription factor ABI4</fullName>
    </submittedName>
</protein>
<evidence type="ECO:0000256" key="3">
    <source>
        <dbReference type="ARBA" id="ARBA00023125"/>
    </source>
</evidence>
<feature type="compositionally biased region" description="Polar residues" evidence="7">
    <location>
        <begin position="241"/>
        <end position="250"/>
    </location>
</feature>
<feature type="region of interest" description="Disordered" evidence="7">
    <location>
        <begin position="220"/>
        <end position="250"/>
    </location>
</feature>
<dbReference type="Pfam" id="PF00847">
    <property type="entry name" value="AP2"/>
    <property type="match status" value="1"/>
</dbReference>
<dbReference type="PRINTS" id="PR00367">
    <property type="entry name" value="ETHRSPELEMNT"/>
</dbReference>
<comment type="subcellular location">
    <subcellularLocation>
        <location evidence="1">Nucleus</location>
    </subcellularLocation>
</comment>
<evidence type="ECO:0000256" key="2">
    <source>
        <dbReference type="ARBA" id="ARBA00023015"/>
    </source>
</evidence>
<evidence type="ECO:0000256" key="4">
    <source>
        <dbReference type="ARBA" id="ARBA00023163"/>
    </source>
</evidence>
<keyword evidence="4" id="KW-0804">Transcription</keyword>
<evidence type="ECO:0000313" key="10">
    <source>
        <dbReference type="RefSeq" id="XP_004491058.1"/>
    </source>
</evidence>
<dbReference type="InterPro" id="IPR016177">
    <property type="entry name" value="DNA-bd_dom_sf"/>
</dbReference>
<dbReference type="CDD" id="cd00018">
    <property type="entry name" value="AP2"/>
    <property type="match status" value="1"/>
</dbReference>
<keyword evidence="9" id="KW-1185">Reference proteome</keyword>
<dbReference type="PROSITE" id="PS51032">
    <property type="entry name" value="AP2_ERF"/>
    <property type="match status" value="1"/>
</dbReference>
<dbReference type="GO" id="GO:0045893">
    <property type="term" value="P:positive regulation of DNA-templated transcription"/>
    <property type="evidence" value="ECO:0007669"/>
    <property type="project" value="TreeGrafter"/>
</dbReference>
<evidence type="ECO:0000256" key="6">
    <source>
        <dbReference type="ARBA" id="ARBA00024343"/>
    </source>
</evidence>
<feature type="region of interest" description="Disordered" evidence="7">
    <location>
        <begin position="1"/>
        <end position="73"/>
    </location>
</feature>
<dbReference type="PANTHER" id="PTHR31241:SF24">
    <property type="entry name" value="ETHYLENE-RESPONSIVE TRANSCRIPTION FACTOR ABI4"/>
    <property type="match status" value="1"/>
</dbReference>
<feature type="compositionally biased region" description="Low complexity" evidence="7">
    <location>
        <begin position="128"/>
        <end position="159"/>
    </location>
</feature>
<keyword evidence="3" id="KW-0238">DNA-binding</keyword>
<feature type="region of interest" description="Disordered" evidence="7">
    <location>
        <begin position="126"/>
        <end position="159"/>
    </location>
</feature>
<dbReference type="GO" id="GO:0005634">
    <property type="term" value="C:nucleus"/>
    <property type="evidence" value="ECO:0007669"/>
    <property type="project" value="UniProtKB-SubCell"/>
</dbReference>
<dbReference type="GeneID" id="101499450"/>
<organism evidence="9 10">
    <name type="scientific">Cicer arietinum</name>
    <name type="common">Chickpea</name>
    <name type="synonym">Garbanzo</name>
    <dbReference type="NCBI Taxonomy" id="3827"/>
    <lineage>
        <taxon>Eukaryota</taxon>
        <taxon>Viridiplantae</taxon>
        <taxon>Streptophyta</taxon>
        <taxon>Embryophyta</taxon>
        <taxon>Tracheophyta</taxon>
        <taxon>Spermatophyta</taxon>
        <taxon>Magnoliopsida</taxon>
        <taxon>eudicotyledons</taxon>
        <taxon>Gunneridae</taxon>
        <taxon>Pentapetalae</taxon>
        <taxon>rosids</taxon>
        <taxon>fabids</taxon>
        <taxon>Fabales</taxon>
        <taxon>Fabaceae</taxon>
        <taxon>Papilionoideae</taxon>
        <taxon>50 kb inversion clade</taxon>
        <taxon>NPAAA clade</taxon>
        <taxon>Hologalegina</taxon>
        <taxon>IRL clade</taxon>
        <taxon>Cicereae</taxon>
        <taxon>Cicer</taxon>
    </lineage>
</organism>
<dbReference type="InterPro" id="IPR036955">
    <property type="entry name" value="AP2/ERF_dom_sf"/>
</dbReference>
<dbReference type="GO" id="GO:0006950">
    <property type="term" value="P:response to stress"/>
    <property type="evidence" value="ECO:0007669"/>
    <property type="project" value="TreeGrafter"/>
</dbReference>
<dbReference type="InterPro" id="IPR001471">
    <property type="entry name" value="AP2/ERF_dom"/>
</dbReference>
<dbReference type="SMART" id="SM00380">
    <property type="entry name" value="AP2"/>
    <property type="match status" value="1"/>
</dbReference>